<feature type="signal peptide" evidence="2">
    <location>
        <begin position="1"/>
        <end position="22"/>
    </location>
</feature>
<comment type="caution">
    <text evidence="1">Lacks conserved residue(s) required for the propagation of feature annotation.</text>
</comment>
<dbReference type="AlphaFoldDB" id="A0A9W9ZYF7"/>
<dbReference type="Gene3D" id="2.60.60.20">
    <property type="entry name" value="PLAT/LH2 domain"/>
    <property type="match status" value="1"/>
</dbReference>
<organism evidence="4 5">
    <name type="scientific">Desmophyllum pertusum</name>
    <dbReference type="NCBI Taxonomy" id="174260"/>
    <lineage>
        <taxon>Eukaryota</taxon>
        <taxon>Metazoa</taxon>
        <taxon>Cnidaria</taxon>
        <taxon>Anthozoa</taxon>
        <taxon>Hexacorallia</taxon>
        <taxon>Scleractinia</taxon>
        <taxon>Caryophylliina</taxon>
        <taxon>Caryophylliidae</taxon>
        <taxon>Desmophyllum</taxon>
    </lineage>
</organism>
<reference evidence="4" key="1">
    <citation type="submission" date="2023-01" db="EMBL/GenBank/DDBJ databases">
        <title>Genome assembly of the deep-sea coral Lophelia pertusa.</title>
        <authorList>
            <person name="Herrera S."/>
            <person name="Cordes E."/>
        </authorList>
    </citation>
    <scope>NUCLEOTIDE SEQUENCE</scope>
    <source>
        <strain evidence="4">USNM1676648</strain>
        <tissue evidence="4">Polyp</tissue>
    </source>
</reference>
<dbReference type="InterPro" id="IPR036392">
    <property type="entry name" value="PLAT/LH2_dom_sf"/>
</dbReference>
<dbReference type="EMBL" id="MU825426">
    <property type="protein sequence ID" value="KAJ7389740.1"/>
    <property type="molecule type" value="Genomic_DNA"/>
</dbReference>
<evidence type="ECO:0000313" key="4">
    <source>
        <dbReference type="EMBL" id="KAJ7389740.1"/>
    </source>
</evidence>
<dbReference type="Proteomes" id="UP001163046">
    <property type="component" value="Unassembled WGS sequence"/>
</dbReference>
<evidence type="ECO:0000313" key="5">
    <source>
        <dbReference type="Proteomes" id="UP001163046"/>
    </source>
</evidence>
<gene>
    <name evidence="4" type="ORF">OS493_029643</name>
</gene>
<comment type="caution">
    <text evidence="4">The sequence shown here is derived from an EMBL/GenBank/DDBJ whole genome shotgun (WGS) entry which is preliminary data.</text>
</comment>
<feature type="chain" id="PRO_5040908901" description="PLAT domain-containing protein" evidence="2">
    <location>
        <begin position="23"/>
        <end position="132"/>
    </location>
</feature>
<dbReference type="InterPro" id="IPR001024">
    <property type="entry name" value="PLAT/LH2_dom"/>
</dbReference>
<evidence type="ECO:0000256" key="1">
    <source>
        <dbReference type="PROSITE-ProRule" id="PRU00152"/>
    </source>
</evidence>
<dbReference type="SUPFAM" id="SSF49723">
    <property type="entry name" value="Lipase/lipooxygenase domain (PLAT/LH2 domain)"/>
    <property type="match status" value="1"/>
</dbReference>
<proteinExistence type="predicted"/>
<evidence type="ECO:0000256" key="2">
    <source>
        <dbReference type="SAM" id="SignalP"/>
    </source>
</evidence>
<dbReference type="PROSITE" id="PS50095">
    <property type="entry name" value="PLAT"/>
    <property type="match status" value="1"/>
</dbReference>
<protein>
    <recommendedName>
        <fullName evidence="3">PLAT domain-containing protein</fullName>
    </recommendedName>
</protein>
<name>A0A9W9ZYF7_9CNID</name>
<dbReference type="Pfam" id="PF01477">
    <property type="entry name" value="PLAT"/>
    <property type="match status" value="1"/>
</dbReference>
<accession>A0A9W9ZYF7</accession>
<evidence type="ECO:0000259" key="3">
    <source>
        <dbReference type="PROSITE" id="PS50095"/>
    </source>
</evidence>
<feature type="domain" description="PLAT" evidence="3">
    <location>
        <begin position="23"/>
        <end position="132"/>
    </location>
</feature>
<sequence>MRRSLLPILLGLSLLYVQVVTAYDYSVFISTTYGGTTDKVSIILVGQGGTQTGVHDLPGEFYAKSVRRFAINDPVNVGAISAVKIRLVQKGLWQDYWYLRQVRQQPHDNLATTIMVDSKPDRRYPNPQNSES</sequence>
<keyword evidence="5" id="KW-1185">Reference proteome</keyword>
<keyword evidence="2" id="KW-0732">Signal</keyword>